<dbReference type="Proteomes" id="UP000282125">
    <property type="component" value="Unassembled WGS sequence"/>
</dbReference>
<evidence type="ECO:0000313" key="1">
    <source>
        <dbReference type="EMBL" id="RRH71271.1"/>
    </source>
</evidence>
<dbReference type="OrthoDB" id="7823062at2"/>
<evidence type="ECO:0000313" key="2">
    <source>
        <dbReference type="Proteomes" id="UP000282125"/>
    </source>
</evidence>
<dbReference type="RefSeq" id="WP_124966277.1">
    <property type="nucleotide sequence ID" value="NZ_RRAZ01000031.1"/>
</dbReference>
<name>A0A3P3DAN7_9RHOB</name>
<keyword evidence="2" id="KW-1185">Reference proteome</keyword>
<protein>
    <submittedName>
        <fullName evidence="1">Uncharacterized protein</fullName>
    </submittedName>
</protein>
<sequence length="153" mass="15894">MRQITITPGLARPSVAAIALIRDEPLRLLIASGASAPYVLTLSATEGGAPLVEIPASAAQIDLEPATLQALGEGAAYFYNIWSGAAAARFLCAKGMLTVVPSIVPAGADFATIMLNNFGVQDGPQQLIVLSRAEYDALSPPHSDTLYLIMEGA</sequence>
<dbReference type="EMBL" id="RRAZ01000031">
    <property type="protein sequence ID" value="RRH71271.1"/>
    <property type="molecule type" value="Genomic_DNA"/>
</dbReference>
<organism evidence="1 2">
    <name type="scientific">Falsigemmobacter faecalis</name>
    <dbReference type="NCBI Taxonomy" id="2488730"/>
    <lineage>
        <taxon>Bacteria</taxon>
        <taxon>Pseudomonadati</taxon>
        <taxon>Pseudomonadota</taxon>
        <taxon>Alphaproteobacteria</taxon>
        <taxon>Rhodobacterales</taxon>
        <taxon>Paracoccaceae</taxon>
        <taxon>Falsigemmobacter</taxon>
    </lineage>
</organism>
<reference evidence="1 2" key="1">
    <citation type="submission" date="2018-11" db="EMBL/GenBank/DDBJ databases">
        <title>Gemmobacter sp. nov., YIM 102744-1 draft genome.</title>
        <authorList>
            <person name="Li G."/>
            <person name="Jiang Y."/>
        </authorList>
    </citation>
    <scope>NUCLEOTIDE SEQUENCE [LARGE SCALE GENOMIC DNA]</scope>
    <source>
        <strain evidence="1 2">YIM 102744-1</strain>
    </source>
</reference>
<comment type="caution">
    <text evidence="1">The sequence shown here is derived from an EMBL/GenBank/DDBJ whole genome shotgun (WGS) entry which is preliminary data.</text>
</comment>
<gene>
    <name evidence="1" type="ORF">EG244_16475</name>
</gene>
<proteinExistence type="predicted"/>
<dbReference type="AlphaFoldDB" id="A0A3P3DAN7"/>
<accession>A0A3P3DAN7</accession>